<organism evidence="9 10">
    <name type="scientific">Paenibacillus foliorum</name>
    <dbReference type="NCBI Taxonomy" id="2654974"/>
    <lineage>
        <taxon>Bacteria</taxon>
        <taxon>Bacillati</taxon>
        <taxon>Bacillota</taxon>
        <taxon>Bacilli</taxon>
        <taxon>Bacillales</taxon>
        <taxon>Paenibacillaceae</taxon>
        <taxon>Paenibacillus</taxon>
    </lineage>
</organism>
<dbReference type="SMART" id="SM00478">
    <property type="entry name" value="ENDO3c"/>
    <property type="match status" value="1"/>
</dbReference>
<dbReference type="Gene3D" id="3.30.310.20">
    <property type="entry name" value="DNA-3-methyladenine glycosylase AlkA, N-terminal domain"/>
    <property type="match status" value="1"/>
</dbReference>
<dbReference type="InterPro" id="IPR004026">
    <property type="entry name" value="Ada_DNA_repair_Zn-bd"/>
</dbReference>
<evidence type="ECO:0000256" key="5">
    <source>
        <dbReference type="ARBA" id="ARBA00022801"/>
    </source>
</evidence>
<protein>
    <recommendedName>
        <fullName evidence="3">DNA-3-methyladenine glycosylase II</fullName>
        <ecNumber evidence="3">3.2.2.21</ecNumber>
    </recommendedName>
</protein>
<evidence type="ECO:0000313" key="9">
    <source>
        <dbReference type="EMBL" id="NOU97715.1"/>
    </source>
</evidence>
<dbReference type="InterPro" id="IPR035451">
    <property type="entry name" value="Ada-like_dom_sf"/>
</dbReference>
<name>A0A972GX25_9BACL</name>
<proteinExistence type="inferred from homology"/>
<dbReference type="InterPro" id="IPR012904">
    <property type="entry name" value="OGG_N"/>
</dbReference>
<dbReference type="InterPro" id="IPR011257">
    <property type="entry name" value="DNA_glycosylase"/>
</dbReference>
<evidence type="ECO:0000256" key="2">
    <source>
        <dbReference type="ARBA" id="ARBA00010817"/>
    </source>
</evidence>
<evidence type="ECO:0000256" key="3">
    <source>
        <dbReference type="ARBA" id="ARBA00012000"/>
    </source>
</evidence>
<sequence length="368" mass="42566">MNINTVNQEWDSPYFTGVKTMKIYCFPWCTGQPKPENTIRFESRAEAERAGYRSCKNCCSGLPKGSWEDNKQELKLVTPQEFSFAENRNYLSNASNECLFHIKDQRIYKAIPVEHETPVVEISSNHDNVITIRFIGETTPSRRWVRAEVARYVREWFDLDTDLLPFYELAKTDVLLQRAVGSFHGLRNVGIPDLFEAICWGIIGQQINLTFAYTLKRRFVENFGRGLECEGEAYWIFPTPDVIAVLTVEDMAILRMTVKKCEYLIGVARLIVDGNLTKELLLDAGDYKKAEKMLVKVRGIGPWTANYVLMRCLRFPSAFPVDDVGLHNSIKHLLGTENKPTKNEIMQLSSTWTNWESYATFYLWRFLY</sequence>
<dbReference type="GO" id="GO:0006307">
    <property type="term" value="P:DNA alkylation repair"/>
    <property type="evidence" value="ECO:0007669"/>
    <property type="project" value="TreeGrafter"/>
</dbReference>
<dbReference type="SUPFAM" id="SSF57884">
    <property type="entry name" value="Ada DNA repair protein, N-terminal domain (N-Ada 10)"/>
    <property type="match status" value="1"/>
</dbReference>
<dbReference type="Gene3D" id="3.40.10.10">
    <property type="entry name" value="DNA Methylphosphotriester Repair Domain"/>
    <property type="match status" value="1"/>
</dbReference>
<evidence type="ECO:0000256" key="6">
    <source>
        <dbReference type="ARBA" id="ARBA00023159"/>
    </source>
</evidence>
<comment type="similarity">
    <text evidence="2">Belongs to the alkylbase DNA glycosidase AlkA family.</text>
</comment>
<dbReference type="GO" id="GO:0008534">
    <property type="term" value="F:oxidized purine nucleobase lesion DNA N-glycosylase activity"/>
    <property type="evidence" value="ECO:0007669"/>
    <property type="project" value="InterPro"/>
</dbReference>
<dbReference type="EMBL" id="WHOD01000121">
    <property type="protein sequence ID" value="NOU97715.1"/>
    <property type="molecule type" value="Genomic_DNA"/>
</dbReference>
<feature type="domain" description="HhH-GPD" evidence="8">
    <location>
        <begin position="203"/>
        <end position="368"/>
    </location>
</feature>
<evidence type="ECO:0000256" key="4">
    <source>
        <dbReference type="ARBA" id="ARBA00022763"/>
    </source>
</evidence>
<dbReference type="PROSITE" id="PS00516">
    <property type="entry name" value="ALKYLBASE_DNA_GLYCOS"/>
    <property type="match status" value="1"/>
</dbReference>
<dbReference type="GO" id="GO:0032131">
    <property type="term" value="F:alkylated DNA binding"/>
    <property type="evidence" value="ECO:0007669"/>
    <property type="project" value="TreeGrafter"/>
</dbReference>
<comment type="catalytic activity">
    <reaction evidence="1">
        <text>Hydrolysis of alkylated DNA, releasing 3-methyladenine, 3-methylguanine, 7-methylguanine and 7-methyladenine.</text>
        <dbReference type="EC" id="3.2.2.21"/>
    </reaction>
</comment>
<dbReference type="Pfam" id="PF07934">
    <property type="entry name" value="OGG_N"/>
    <property type="match status" value="1"/>
</dbReference>
<evidence type="ECO:0000259" key="8">
    <source>
        <dbReference type="SMART" id="SM00478"/>
    </source>
</evidence>
<dbReference type="GO" id="GO:0008725">
    <property type="term" value="F:DNA-3-methyladenine glycosylase activity"/>
    <property type="evidence" value="ECO:0007669"/>
    <property type="project" value="TreeGrafter"/>
</dbReference>
<dbReference type="RefSeq" id="WP_171655967.1">
    <property type="nucleotide sequence ID" value="NZ_WHOD01000121.1"/>
</dbReference>
<dbReference type="GO" id="GO:0032993">
    <property type="term" value="C:protein-DNA complex"/>
    <property type="evidence" value="ECO:0007669"/>
    <property type="project" value="TreeGrafter"/>
</dbReference>
<keyword evidence="6" id="KW-0010">Activator</keyword>
<keyword evidence="10" id="KW-1185">Reference proteome</keyword>
<dbReference type="InterPro" id="IPR000035">
    <property type="entry name" value="Alkylbase_DNA_glycsylse_CS"/>
</dbReference>
<dbReference type="SUPFAM" id="SSF48150">
    <property type="entry name" value="DNA-glycosylase"/>
    <property type="match status" value="1"/>
</dbReference>
<dbReference type="GO" id="GO:0043916">
    <property type="term" value="F:DNA-7-methylguanine glycosylase activity"/>
    <property type="evidence" value="ECO:0007669"/>
    <property type="project" value="TreeGrafter"/>
</dbReference>
<keyword evidence="4" id="KW-0227">DNA damage</keyword>
<dbReference type="Pfam" id="PF00730">
    <property type="entry name" value="HhH-GPD"/>
    <property type="match status" value="1"/>
</dbReference>
<dbReference type="GO" id="GO:0005737">
    <property type="term" value="C:cytoplasm"/>
    <property type="evidence" value="ECO:0007669"/>
    <property type="project" value="TreeGrafter"/>
</dbReference>
<dbReference type="PANTHER" id="PTHR43003:SF12">
    <property type="entry name" value="DNA-3-METHYLADENINE GLYCOSYLASE"/>
    <property type="match status" value="1"/>
</dbReference>
<evidence type="ECO:0000313" key="10">
    <source>
        <dbReference type="Proteomes" id="UP000641588"/>
    </source>
</evidence>
<dbReference type="PANTHER" id="PTHR43003">
    <property type="entry name" value="DNA-3-METHYLADENINE GLYCOSYLASE"/>
    <property type="match status" value="1"/>
</dbReference>
<dbReference type="Gene3D" id="1.10.340.30">
    <property type="entry name" value="Hypothetical protein, domain 2"/>
    <property type="match status" value="1"/>
</dbReference>
<evidence type="ECO:0000256" key="1">
    <source>
        <dbReference type="ARBA" id="ARBA00000086"/>
    </source>
</evidence>
<dbReference type="InterPro" id="IPR003265">
    <property type="entry name" value="HhH-GPD_domain"/>
</dbReference>
<keyword evidence="7" id="KW-0234">DNA repair</keyword>
<comment type="caution">
    <text evidence="9">The sequence shown here is derived from an EMBL/GenBank/DDBJ whole genome shotgun (WGS) entry which is preliminary data.</text>
</comment>
<dbReference type="Pfam" id="PF02805">
    <property type="entry name" value="Ada_Zn_binding"/>
    <property type="match status" value="1"/>
</dbReference>
<dbReference type="InterPro" id="IPR037046">
    <property type="entry name" value="AlkA_N_sf"/>
</dbReference>
<accession>A0A972GX25</accession>
<dbReference type="InterPro" id="IPR023170">
    <property type="entry name" value="HhH_base_excis_C"/>
</dbReference>
<keyword evidence="5" id="KW-0378">Hydrolase</keyword>
<dbReference type="InterPro" id="IPR051912">
    <property type="entry name" value="Alkylbase_DNA_Glycosylase/TA"/>
</dbReference>
<gene>
    <name evidence="9" type="ORF">GC093_31465</name>
</gene>
<dbReference type="Proteomes" id="UP000641588">
    <property type="component" value="Unassembled WGS sequence"/>
</dbReference>
<dbReference type="Gene3D" id="1.10.1670.10">
    <property type="entry name" value="Helix-hairpin-Helix base-excision DNA repair enzymes (C-terminal)"/>
    <property type="match status" value="1"/>
</dbReference>
<dbReference type="CDD" id="cd00056">
    <property type="entry name" value="ENDO3c"/>
    <property type="match status" value="1"/>
</dbReference>
<dbReference type="EC" id="3.2.2.21" evidence="3"/>
<dbReference type="GO" id="GO:0008168">
    <property type="term" value="F:methyltransferase activity"/>
    <property type="evidence" value="ECO:0007669"/>
    <property type="project" value="InterPro"/>
</dbReference>
<dbReference type="GO" id="GO:0006355">
    <property type="term" value="P:regulation of DNA-templated transcription"/>
    <property type="evidence" value="ECO:0007669"/>
    <property type="project" value="InterPro"/>
</dbReference>
<reference evidence="9" key="1">
    <citation type="submission" date="2019-10" db="EMBL/GenBank/DDBJ databases">
        <title>Description of Paenibacillus glebae sp. nov.</title>
        <authorList>
            <person name="Carlier A."/>
            <person name="Qi S."/>
        </authorList>
    </citation>
    <scope>NUCLEOTIDE SEQUENCE</scope>
    <source>
        <strain evidence="9">LMG 31456</strain>
    </source>
</reference>
<dbReference type="GO" id="GO:0006289">
    <property type="term" value="P:nucleotide-excision repair"/>
    <property type="evidence" value="ECO:0007669"/>
    <property type="project" value="InterPro"/>
</dbReference>
<dbReference type="FunFam" id="1.10.340.30:FF:000004">
    <property type="entry name" value="DNA-3-methyladenine glycosylase II"/>
    <property type="match status" value="1"/>
</dbReference>
<dbReference type="GO" id="GO:0008270">
    <property type="term" value="F:zinc ion binding"/>
    <property type="evidence" value="ECO:0007669"/>
    <property type="project" value="InterPro"/>
</dbReference>
<dbReference type="GO" id="GO:0006285">
    <property type="term" value="P:base-excision repair, AP site formation"/>
    <property type="evidence" value="ECO:0007669"/>
    <property type="project" value="TreeGrafter"/>
</dbReference>
<evidence type="ECO:0000256" key="7">
    <source>
        <dbReference type="ARBA" id="ARBA00023204"/>
    </source>
</evidence>
<dbReference type="AlphaFoldDB" id="A0A972GX25"/>